<feature type="region of interest" description="Disordered" evidence="1">
    <location>
        <begin position="951"/>
        <end position="971"/>
    </location>
</feature>
<feature type="compositionally biased region" description="Polar residues" evidence="1">
    <location>
        <begin position="13"/>
        <end position="30"/>
    </location>
</feature>
<feature type="compositionally biased region" description="Low complexity" evidence="1">
    <location>
        <begin position="1268"/>
        <end position="1277"/>
    </location>
</feature>
<dbReference type="InterPro" id="IPR018980">
    <property type="entry name" value="FERM_PH-like_C"/>
</dbReference>
<feature type="region of interest" description="Disordered" evidence="1">
    <location>
        <begin position="787"/>
        <end position="884"/>
    </location>
</feature>
<dbReference type="GO" id="GO:0005085">
    <property type="term" value="F:guanyl-nucleotide exchange factor activity"/>
    <property type="evidence" value="ECO:0007669"/>
    <property type="project" value="TreeGrafter"/>
</dbReference>
<protein>
    <submittedName>
        <fullName evidence="3">DgyrCDS5618</fullName>
    </submittedName>
</protein>
<dbReference type="PRINTS" id="PR00935">
    <property type="entry name" value="BAND41"/>
</dbReference>
<dbReference type="Pfam" id="PF08736">
    <property type="entry name" value="FA"/>
    <property type="match status" value="1"/>
</dbReference>
<feature type="region of interest" description="Disordered" evidence="1">
    <location>
        <begin position="1198"/>
        <end position="1376"/>
    </location>
</feature>
<feature type="compositionally biased region" description="Basic and acidic residues" evidence="1">
    <location>
        <begin position="1242"/>
        <end position="1251"/>
    </location>
</feature>
<dbReference type="InterPro" id="IPR014847">
    <property type="entry name" value="FA"/>
</dbReference>
<feature type="region of interest" description="Disordered" evidence="1">
    <location>
        <begin position="1515"/>
        <end position="1534"/>
    </location>
</feature>
<name>A0A7I8VMQ7_9ANNE</name>
<comment type="caution">
    <text evidence="3">The sequence shown here is derived from an EMBL/GenBank/DDBJ whole genome shotgun (WGS) entry which is preliminary data.</text>
</comment>
<dbReference type="InterPro" id="IPR035963">
    <property type="entry name" value="FERM_2"/>
</dbReference>
<accession>A0A7I8VMQ7</accession>
<evidence type="ECO:0000256" key="1">
    <source>
        <dbReference type="SAM" id="MobiDB-lite"/>
    </source>
</evidence>
<dbReference type="PANTHER" id="PTHR45858:SF5">
    <property type="entry name" value="MOESIN_EZRIN_RADIXIN HOMOLOG 1"/>
    <property type="match status" value="1"/>
</dbReference>
<dbReference type="PANTHER" id="PTHR45858">
    <property type="entry name" value="FERM DOMAIN CONTAINING PROTEIN"/>
    <property type="match status" value="1"/>
</dbReference>
<dbReference type="PROSITE" id="PS50057">
    <property type="entry name" value="FERM_3"/>
    <property type="match status" value="1"/>
</dbReference>
<evidence type="ECO:0000313" key="3">
    <source>
        <dbReference type="EMBL" id="CAD5116764.1"/>
    </source>
</evidence>
<dbReference type="SUPFAM" id="SSF50729">
    <property type="entry name" value="PH domain-like"/>
    <property type="match status" value="1"/>
</dbReference>
<dbReference type="CDD" id="cd14473">
    <property type="entry name" value="FERM_B-lobe"/>
    <property type="match status" value="1"/>
</dbReference>
<dbReference type="InterPro" id="IPR041788">
    <property type="entry name" value="FARP1/FARP2/FRMD7_FERM_C"/>
</dbReference>
<feature type="region of interest" description="Disordered" evidence="1">
    <location>
        <begin position="1476"/>
        <end position="1505"/>
    </location>
</feature>
<evidence type="ECO:0000259" key="2">
    <source>
        <dbReference type="PROSITE" id="PS50057"/>
    </source>
</evidence>
<dbReference type="Gene3D" id="2.30.29.30">
    <property type="entry name" value="Pleckstrin-homology domain (PH domain)/Phosphotyrosine-binding domain (PTB)"/>
    <property type="match status" value="1"/>
</dbReference>
<feature type="compositionally biased region" description="Basic and acidic residues" evidence="1">
    <location>
        <begin position="680"/>
        <end position="719"/>
    </location>
</feature>
<feature type="region of interest" description="Disordered" evidence="1">
    <location>
        <begin position="1125"/>
        <end position="1182"/>
    </location>
</feature>
<dbReference type="Gene3D" id="1.20.80.10">
    <property type="match status" value="1"/>
</dbReference>
<dbReference type="InterPro" id="IPR014352">
    <property type="entry name" value="FERM/acyl-CoA-bd_prot_sf"/>
</dbReference>
<dbReference type="InterPro" id="IPR019748">
    <property type="entry name" value="FERM_central"/>
</dbReference>
<dbReference type="FunFam" id="2.30.29.30:FF:000002">
    <property type="entry name" value="Band 4.1-like protein 5 isoform 1"/>
    <property type="match status" value="1"/>
</dbReference>
<feature type="region of interest" description="Disordered" evidence="1">
    <location>
        <begin position="1075"/>
        <end position="1105"/>
    </location>
</feature>
<dbReference type="SMART" id="SM01195">
    <property type="entry name" value="FA"/>
    <property type="match status" value="1"/>
</dbReference>
<dbReference type="SMART" id="SM01196">
    <property type="entry name" value="FERM_C"/>
    <property type="match status" value="1"/>
</dbReference>
<dbReference type="Pfam" id="PF00373">
    <property type="entry name" value="FERM_M"/>
    <property type="match status" value="1"/>
</dbReference>
<dbReference type="InterPro" id="IPR000299">
    <property type="entry name" value="FERM_domain"/>
</dbReference>
<feature type="compositionally biased region" description="Polar residues" evidence="1">
    <location>
        <begin position="641"/>
        <end position="664"/>
    </location>
</feature>
<reference evidence="3 4" key="1">
    <citation type="submission" date="2020-08" db="EMBL/GenBank/DDBJ databases">
        <authorList>
            <person name="Hejnol A."/>
        </authorList>
    </citation>
    <scope>NUCLEOTIDE SEQUENCE [LARGE SCALE GENOMIC DNA]</scope>
</reference>
<evidence type="ECO:0000313" key="4">
    <source>
        <dbReference type="Proteomes" id="UP000549394"/>
    </source>
</evidence>
<dbReference type="EMBL" id="CAJFCJ010000006">
    <property type="protein sequence ID" value="CAD5116764.1"/>
    <property type="molecule type" value="Genomic_DNA"/>
</dbReference>
<sequence length="1534" mass="172957">MACISSIREQKSTKINNNLPPESTNRSQNKLSVTERLKKLVIFKSRKRGQEKGRRLASIQELGEKVDINIFFGRLEEKGVLAKLRHEGTIIMYGVRSNQLQIILTRSVESSVRNTLLESSGYSQACLDYFIRYDFVKSFKFEQDSGFLCSNGHGLATIGFVIYDGKRHYGVTVNHGAHINPSQAFYDQTSKFCNKQIGGHFFSAFRVSPLANNNNNYNNNISLLNDIESDHRSRNISSASIRTKSLPLVSFTTAPGYVPVPMIEQEVFRSISQEHSMDFTVIELTESLVDYKESTIHFEPISEGTSLWIDTWNGPHECVVHSVSVAVQIDNNSCFTDMVLLRNNNSVQRGDSGCVYIRQNRLYLIHLGRITYELEERSKKFSFNVAVPLKNEWDLMKKAIICRKIKLGYLFALQIRRDLLTGVIPCQDHTAVLLASYIAQAELGDFIEDEYVDHTYLKTLRLLPNQTDDLEIKIMEHHREHIGQTPPDAEFNLLDTARKVELYGIKMHPAKDHEGVSLNLAVAHMGVLVFQGYTKINTFSWAKIRKLSFKRKKFLTKLHPEGYGYYKDTVEFYFDTRNECKNFWKKCIEHHAFFRCHSVKRLARNKTRVVSKGSSFRYCGRTQKQLTEFVRDHFVKRSTFERSASQRTMASVGKTPTPNTGTLNSKHEFLMHNTSSGSHTLERAHTIEDDGSPKRSDRARSTERPNEKKKSALEQLERTTKGASDDFNYEYYRLSYDDKIANSNRVNGVRKICAGTNDNDDGVSRGSYHLSVECSLDKRDSSLDALDDHARSESDVEELTVEKSDSNENVKKVQVVLEADSFDRGGEDEEELGKNKEAENNDEKELPEESKEGAEMKENITEESVSQEEQAENIDATQEGADDEEEALNEINANKIKDLLSETLIDSEHEEDEIKNETDVLNGNTNLDKNIAEEHLNEDIPYFLYKRSADRSRSVSREASTERPRMSREDKRLEMEQIKTSLKSNRTRRDQSPSLVIDYKSLPSKDSFSFVDDTVSPTEEKNLIDLMRIRDSGRHVTLPLAPVVVATQTLPVAESLDMANYDPPAPLLPSVPIVEESSEEQSLSDTHSSAPTVREIEEDEKSDKSEFMRCDTVAETVAKFLADERNLAPPYPPPPIPCLEEKEKEESEPEEIATAADLLSPSSSKLNTIPAIDDDEEEQRFSDCDVMTETVSSFLAKPLDLELPPPPPPPLLCDIDLDDDSFNSSPKRKKLVKFAGSSTDSSRTDLSERQRKGMSSASSDTSEKEAESSTSVSSPSDAYEKGILLSSGAPKASMEDLSGTTDSEDGIAAKNDLEDNNRQVTDVKLSLGFSESELETLVEDSSYREHQSNAGHPYMERSSSDEEEDTLGPLQSDGIEKKFEDLLEAQLAEDSSESDENPIADIEEAADILDADVFRNPYNVKGDQYDFEMSPIKTQGSIKSDAELFDSSSSDGEEVGRMENEENRDLLEALEKLDLPETVHEDDDRGMGEEFKAEVVDSSSAESDFVDVAQILREKNKSRSSAESDQHAESNTEN</sequence>
<organism evidence="3 4">
    <name type="scientific">Dimorphilus gyrociliatus</name>
    <dbReference type="NCBI Taxonomy" id="2664684"/>
    <lineage>
        <taxon>Eukaryota</taxon>
        <taxon>Metazoa</taxon>
        <taxon>Spiralia</taxon>
        <taxon>Lophotrochozoa</taxon>
        <taxon>Annelida</taxon>
        <taxon>Polychaeta</taxon>
        <taxon>Polychaeta incertae sedis</taxon>
        <taxon>Dinophilidae</taxon>
        <taxon>Dimorphilus</taxon>
    </lineage>
</organism>
<dbReference type="InterPro" id="IPR051835">
    <property type="entry name" value="RAC1-GEF"/>
</dbReference>
<dbReference type="Pfam" id="PF09380">
    <property type="entry name" value="FERM_C"/>
    <property type="match status" value="1"/>
</dbReference>
<gene>
    <name evidence="3" type="ORF">DGYR_LOCUS5358</name>
</gene>
<feature type="region of interest" description="Disordered" evidence="1">
    <location>
        <begin position="1438"/>
        <end position="1462"/>
    </location>
</feature>
<dbReference type="CDD" id="cd13193">
    <property type="entry name" value="FERM_C_FARP1-like"/>
    <property type="match status" value="1"/>
</dbReference>
<feature type="compositionally biased region" description="Basic and acidic residues" evidence="1">
    <location>
        <begin position="1476"/>
        <end position="1495"/>
    </location>
</feature>
<dbReference type="InterPro" id="IPR011993">
    <property type="entry name" value="PH-like_dom_sf"/>
</dbReference>
<feature type="compositionally biased region" description="Basic and acidic residues" evidence="1">
    <location>
        <begin position="787"/>
        <end position="811"/>
    </location>
</feature>
<dbReference type="InterPro" id="IPR019749">
    <property type="entry name" value="Band_41_domain"/>
</dbReference>
<proteinExistence type="predicted"/>
<feature type="region of interest" description="Disordered" evidence="1">
    <location>
        <begin position="1"/>
        <end position="30"/>
    </location>
</feature>
<dbReference type="OrthoDB" id="9990815at2759"/>
<dbReference type="Proteomes" id="UP000549394">
    <property type="component" value="Unassembled WGS sequence"/>
</dbReference>
<feature type="region of interest" description="Disordered" evidence="1">
    <location>
        <begin position="641"/>
        <end position="719"/>
    </location>
</feature>
<dbReference type="SUPFAM" id="SSF47031">
    <property type="entry name" value="Second domain of FERM"/>
    <property type="match status" value="1"/>
</dbReference>
<keyword evidence="4" id="KW-1185">Reference proteome</keyword>
<feature type="compositionally biased region" description="Basic and acidic residues" evidence="1">
    <location>
        <begin position="832"/>
        <end position="860"/>
    </location>
</feature>
<dbReference type="SMART" id="SM00295">
    <property type="entry name" value="B41"/>
    <property type="match status" value="1"/>
</dbReference>
<feature type="domain" description="FERM" evidence="2">
    <location>
        <begin position="292"/>
        <end position="598"/>
    </location>
</feature>